<organism evidence="1 2">
    <name type="scientific">Cephus cinctus</name>
    <name type="common">Wheat stem sawfly</name>
    <dbReference type="NCBI Taxonomy" id="211228"/>
    <lineage>
        <taxon>Eukaryota</taxon>
        <taxon>Metazoa</taxon>
        <taxon>Ecdysozoa</taxon>
        <taxon>Arthropoda</taxon>
        <taxon>Hexapoda</taxon>
        <taxon>Insecta</taxon>
        <taxon>Pterygota</taxon>
        <taxon>Neoptera</taxon>
        <taxon>Endopterygota</taxon>
        <taxon>Hymenoptera</taxon>
        <taxon>Cephoidea</taxon>
        <taxon>Cephidae</taxon>
        <taxon>Cephus</taxon>
    </lineage>
</organism>
<dbReference type="PANTHER" id="PTHR10974">
    <property type="entry name" value="FI08016P-RELATED"/>
    <property type="match status" value="1"/>
</dbReference>
<dbReference type="Gene3D" id="3.40.720.10">
    <property type="entry name" value="Alkaline Phosphatase, subunit A"/>
    <property type="match status" value="1"/>
</dbReference>
<evidence type="ECO:0000313" key="2">
    <source>
        <dbReference type="RefSeq" id="XP_024937356.1"/>
    </source>
</evidence>
<dbReference type="PANTHER" id="PTHR10974:SF73">
    <property type="entry name" value="FI21235P1"/>
    <property type="match status" value="1"/>
</dbReference>
<dbReference type="Proteomes" id="UP000694920">
    <property type="component" value="Unplaced"/>
</dbReference>
<keyword evidence="1" id="KW-1185">Reference proteome</keyword>
<dbReference type="FunFam" id="3.40.720.10:FF:000017">
    <property type="entry name" value="Predicted protein"/>
    <property type="match status" value="1"/>
</dbReference>
<gene>
    <name evidence="2" type="primary">LOC107264194</name>
</gene>
<dbReference type="Pfam" id="PF02995">
    <property type="entry name" value="DUF229"/>
    <property type="match status" value="1"/>
</dbReference>
<dbReference type="InterPro" id="IPR017850">
    <property type="entry name" value="Alkaline_phosphatase_core_sf"/>
</dbReference>
<protein>
    <submittedName>
        <fullName evidence="2">Uncharacterized protein LOC107264194 isoform X1</fullName>
    </submittedName>
</protein>
<sequence length="650" mass="75101">MRLTSCHFRRLMVTTLLVALIYCIIQILRSELGFNDTEPSNIDKLSLMSQLIKNSAQNTPYKGDGTPACKLPELDILNSEIIKFIKDVPSLQCTPEDWVGVDGSKLFIKNIMKRNYGPITCAFNEIIRVDDFKIILADTVESDDSYILKRSDFAEVKCESQNGNQWYSVLAGVQDDPKAKLDTWDNVPKNALKLNVLMFGFDSLSRNTFMRMLPKTYHYLKKSLNTLVLEGYNIVGDGTPQALTPILTGKVEIELPDTRKRMGVLANFVNVYPFIWNKYKESGYITGFMEDDQKTGTFTYRLKGFKEQPTDHYMKTFYMAATPYFKYYNRYCMSGTPRHLVMMNYITTIFNTYQNHPKFVFGFHGELSHDSYNDIGVADDHMHKWIKDLYETGHLNNTVLIIMSDHGHRFAEIRNTLQGKLEERLPFFSFTFPSWFKQVHPRAYANFVYNTQHLTTPFDVHRTLERILNFETPKEGDRSQRAISLFDKIPLERTCSDAFIEPHWCACLSWEEIATNDPIILAAAQYFIQFLNSYTEEHRHICELLSLKEILGSAKLMPTKGLLSFKKTRDKDGFLGDFSAKTVVTSEVYQLKIKSEPGDGLFEASISYNVKKKLFNTKIADVSRINEYGTQARCVENTLFHLRKYCYCKD</sequence>
<proteinExistence type="predicted"/>
<dbReference type="SUPFAM" id="SSF53649">
    <property type="entry name" value="Alkaline phosphatase-like"/>
    <property type="match status" value="1"/>
</dbReference>
<dbReference type="GO" id="GO:0005615">
    <property type="term" value="C:extracellular space"/>
    <property type="evidence" value="ECO:0007669"/>
    <property type="project" value="TreeGrafter"/>
</dbReference>
<dbReference type="InterPro" id="IPR004245">
    <property type="entry name" value="DUF229"/>
</dbReference>
<accession>A0AAJ7VY28</accession>
<dbReference type="RefSeq" id="XP_024937356.1">
    <property type="nucleotide sequence ID" value="XM_025081588.1"/>
</dbReference>
<reference evidence="2" key="1">
    <citation type="submission" date="2025-08" db="UniProtKB">
        <authorList>
            <consortium name="RefSeq"/>
        </authorList>
    </citation>
    <scope>IDENTIFICATION</scope>
</reference>
<dbReference type="GeneID" id="107264194"/>
<dbReference type="CDD" id="cd16021">
    <property type="entry name" value="ALP_like"/>
    <property type="match status" value="1"/>
</dbReference>
<dbReference type="AlphaFoldDB" id="A0AAJ7VY28"/>
<evidence type="ECO:0000313" key="1">
    <source>
        <dbReference type="Proteomes" id="UP000694920"/>
    </source>
</evidence>
<name>A0AAJ7VY28_CEPCN</name>